<dbReference type="InterPro" id="IPR000045">
    <property type="entry name" value="Prepilin_IV_endopep_pep"/>
</dbReference>
<dbReference type="GO" id="GO:0006465">
    <property type="term" value="P:signal peptide processing"/>
    <property type="evidence" value="ECO:0007669"/>
    <property type="project" value="TreeGrafter"/>
</dbReference>
<comment type="subcellular location">
    <subcellularLocation>
        <location evidence="1">Cell inner membrane</location>
        <topology evidence="1">Multi-pass membrane protein</topology>
    </subcellularLocation>
    <subcellularLocation>
        <location evidence="9">Cell membrane</location>
        <topology evidence="9">Multi-pass membrane protein</topology>
    </subcellularLocation>
</comment>
<evidence type="ECO:0000256" key="4">
    <source>
        <dbReference type="ARBA" id="ARBA00022519"/>
    </source>
</evidence>
<comment type="caution">
    <text evidence="13">The sequence shown here is derived from an EMBL/GenBank/DDBJ whole genome shotgun (WGS) entry which is preliminary data.</text>
</comment>
<dbReference type="Proteomes" id="UP000033203">
    <property type="component" value="Unassembled WGS sequence"/>
</dbReference>
<comment type="similarity">
    <text evidence="2 8">Belongs to the peptidase A24 family.</text>
</comment>
<proteinExistence type="inferred from homology"/>
<dbReference type="GO" id="GO:0005886">
    <property type="term" value="C:plasma membrane"/>
    <property type="evidence" value="ECO:0007669"/>
    <property type="project" value="UniProtKB-SubCell"/>
</dbReference>
<name>A0A0D1M8Y2_9SPHN</name>
<dbReference type="EC" id="3.4.23.43" evidence="9"/>
<feature type="domain" description="Prepilin type IV endopeptidase peptidase" evidence="11">
    <location>
        <begin position="105"/>
        <end position="212"/>
    </location>
</feature>
<evidence type="ECO:0000256" key="6">
    <source>
        <dbReference type="ARBA" id="ARBA00022989"/>
    </source>
</evidence>
<dbReference type="Pfam" id="PF06750">
    <property type="entry name" value="A24_N_bact"/>
    <property type="match status" value="1"/>
</dbReference>
<dbReference type="GO" id="GO:0032259">
    <property type="term" value="P:methylation"/>
    <property type="evidence" value="ECO:0007669"/>
    <property type="project" value="UniProtKB-KW"/>
</dbReference>
<keyword evidence="9" id="KW-0511">Multifunctional enzyme</keyword>
<keyword evidence="9" id="KW-0378">Hydrolase</keyword>
<keyword evidence="9" id="KW-0489">Methyltransferase</keyword>
<dbReference type="Pfam" id="PF01478">
    <property type="entry name" value="Peptidase_A24"/>
    <property type="match status" value="1"/>
</dbReference>
<evidence type="ECO:0000313" key="14">
    <source>
        <dbReference type="Proteomes" id="UP000033203"/>
    </source>
</evidence>
<dbReference type="AlphaFoldDB" id="A0A0D1M8Y2"/>
<evidence type="ECO:0000256" key="7">
    <source>
        <dbReference type="ARBA" id="ARBA00023136"/>
    </source>
</evidence>
<dbReference type="PANTHER" id="PTHR30487">
    <property type="entry name" value="TYPE 4 PREPILIN-LIKE PROTEINS LEADER PEPTIDE-PROCESSING ENZYME"/>
    <property type="match status" value="1"/>
</dbReference>
<sequence length="250" mass="25917">MTMALWPLGLGVLGAILGSFIAALAIRWPEGRSVIRGRSACDTCGATLTPRELVPLLSYVVQRGRCRRCGARIDPWHPGVELAGVAIGVLAGVAAPSWDGVAGAVFGWLLLALAALDVRAFWLPDRLTGLLAVTGLAAGLAGIAPTLDERLIGGITGFGSLAAIAWGYRRWRGRDGMGGGDPKLMGAIGLWLGWRMLPAVLVIASLIGLGVALFARVRGAKVTADMPLPFGALLAIAAYAAWLAMIAFAA</sequence>
<protein>
    <recommendedName>
        <fullName evidence="9">Prepilin leader peptidase/N-methyltransferase</fullName>
        <ecNumber evidence="9">2.1.1.-</ecNumber>
        <ecNumber evidence="9">3.4.23.43</ecNumber>
    </recommendedName>
</protein>
<keyword evidence="6 10" id="KW-1133">Transmembrane helix</keyword>
<dbReference type="Gene3D" id="1.20.120.1220">
    <property type="match status" value="1"/>
</dbReference>
<evidence type="ECO:0000256" key="8">
    <source>
        <dbReference type="RuleBase" id="RU003793"/>
    </source>
</evidence>
<evidence type="ECO:0000256" key="3">
    <source>
        <dbReference type="ARBA" id="ARBA00022475"/>
    </source>
</evidence>
<dbReference type="EMBL" id="JXTP01000026">
    <property type="protein sequence ID" value="KIU28710.1"/>
    <property type="molecule type" value="Genomic_DNA"/>
</dbReference>
<evidence type="ECO:0000259" key="12">
    <source>
        <dbReference type="Pfam" id="PF06750"/>
    </source>
</evidence>
<dbReference type="GO" id="GO:0008168">
    <property type="term" value="F:methyltransferase activity"/>
    <property type="evidence" value="ECO:0007669"/>
    <property type="project" value="UniProtKB-KW"/>
</dbReference>
<keyword evidence="9" id="KW-0645">Protease</keyword>
<dbReference type="GO" id="GO:0004190">
    <property type="term" value="F:aspartic-type endopeptidase activity"/>
    <property type="evidence" value="ECO:0007669"/>
    <property type="project" value="UniProtKB-EC"/>
</dbReference>
<reference evidence="13 14" key="1">
    <citation type="submission" date="2015-01" db="EMBL/GenBank/DDBJ databases">
        <title>Genome of Sphingomonas taxi strain 30a.</title>
        <authorList>
            <person name="Eevers N."/>
            <person name="Van Hamme J."/>
            <person name="Bottos E."/>
            <person name="Weyens N."/>
            <person name="Vangronsveld J."/>
        </authorList>
    </citation>
    <scope>NUCLEOTIDE SEQUENCE [LARGE SCALE GENOMIC DNA]</scope>
    <source>
        <strain evidence="13 14">30a</strain>
    </source>
</reference>
<feature type="transmembrane region" description="Helical" evidence="10">
    <location>
        <begin position="127"/>
        <end position="145"/>
    </location>
</feature>
<feature type="transmembrane region" description="Helical" evidence="10">
    <location>
        <begin position="227"/>
        <end position="249"/>
    </location>
</feature>
<feature type="transmembrane region" description="Helical" evidence="10">
    <location>
        <begin position="101"/>
        <end position="120"/>
    </location>
</feature>
<evidence type="ECO:0000256" key="1">
    <source>
        <dbReference type="ARBA" id="ARBA00004429"/>
    </source>
</evidence>
<evidence type="ECO:0000256" key="5">
    <source>
        <dbReference type="ARBA" id="ARBA00022692"/>
    </source>
</evidence>
<comment type="function">
    <text evidence="9">Plays an essential role in type IV pili and type II pseudopili formation by proteolytically removing the leader sequence from substrate proteins and subsequently monomethylating the alpha-amino group of the newly exposed N-terminal phenylalanine.</text>
</comment>
<evidence type="ECO:0000256" key="2">
    <source>
        <dbReference type="ARBA" id="ARBA00005801"/>
    </source>
</evidence>
<gene>
    <name evidence="13" type="ORF">SR41_06610</name>
</gene>
<dbReference type="PRINTS" id="PR00864">
    <property type="entry name" value="PREPILNPTASE"/>
</dbReference>
<feature type="domain" description="Prepilin peptidase A24 N-terminal" evidence="12">
    <location>
        <begin position="12"/>
        <end position="90"/>
    </location>
</feature>
<comment type="catalytic activity">
    <reaction evidence="9">
        <text>Typically cleaves a -Gly-|-Phe- bond to release an N-terminal, basic peptide of 5-8 residues from type IV prepilin, and then N-methylates the new N-terminal amino group, the methyl donor being S-adenosyl-L-methionine.</text>
        <dbReference type="EC" id="3.4.23.43"/>
    </reaction>
</comment>
<keyword evidence="9" id="KW-0808">Transferase</keyword>
<keyword evidence="7 10" id="KW-0472">Membrane</keyword>
<feature type="transmembrane region" description="Helical" evidence="10">
    <location>
        <begin position="6"/>
        <end position="26"/>
    </location>
</feature>
<dbReference type="PANTHER" id="PTHR30487:SF0">
    <property type="entry name" value="PREPILIN LEADER PEPTIDASE_N-METHYLTRANSFERASE-RELATED"/>
    <property type="match status" value="1"/>
</dbReference>
<dbReference type="InterPro" id="IPR014032">
    <property type="entry name" value="Peptidase_A24A_bac"/>
</dbReference>
<dbReference type="InterPro" id="IPR050882">
    <property type="entry name" value="Prepilin_peptidase/N-MTase"/>
</dbReference>
<keyword evidence="3" id="KW-1003">Cell membrane</keyword>
<feature type="transmembrane region" description="Helical" evidence="10">
    <location>
        <begin position="151"/>
        <end position="168"/>
    </location>
</feature>
<evidence type="ECO:0000256" key="9">
    <source>
        <dbReference type="RuleBase" id="RU003794"/>
    </source>
</evidence>
<accession>A0A0D1M8Y2</accession>
<organism evidence="13 14">
    <name type="scientific">Sphingomonas melonis</name>
    <dbReference type="NCBI Taxonomy" id="152682"/>
    <lineage>
        <taxon>Bacteria</taxon>
        <taxon>Pseudomonadati</taxon>
        <taxon>Pseudomonadota</taxon>
        <taxon>Alphaproteobacteria</taxon>
        <taxon>Sphingomonadales</taxon>
        <taxon>Sphingomonadaceae</taxon>
        <taxon>Sphingomonas</taxon>
    </lineage>
</organism>
<dbReference type="InterPro" id="IPR010627">
    <property type="entry name" value="Prepilin_pept_A24_N"/>
</dbReference>
<feature type="transmembrane region" description="Helical" evidence="10">
    <location>
        <begin position="189"/>
        <end position="215"/>
    </location>
</feature>
<evidence type="ECO:0000256" key="10">
    <source>
        <dbReference type="SAM" id="Phobius"/>
    </source>
</evidence>
<evidence type="ECO:0000259" key="11">
    <source>
        <dbReference type="Pfam" id="PF01478"/>
    </source>
</evidence>
<evidence type="ECO:0000313" key="13">
    <source>
        <dbReference type="EMBL" id="KIU28710.1"/>
    </source>
</evidence>
<dbReference type="EC" id="2.1.1.-" evidence="9"/>
<keyword evidence="4" id="KW-0997">Cell inner membrane</keyword>
<keyword evidence="5 9" id="KW-0812">Transmembrane</keyword>
<dbReference type="PATRIC" id="fig|1549858.7.peg.1195"/>